<dbReference type="Ensembl" id="ENSSANT00000084313.1">
    <property type="protein sequence ID" value="ENSSANP00000079330.1"/>
    <property type="gene ID" value="ENSSANG00000039467.1"/>
</dbReference>
<dbReference type="GO" id="GO:0034198">
    <property type="term" value="P:cellular response to amino acid starvation"/>
    <property type="evidence" value="ECO:0007669"/>
    <property type="project" value="TreeGrafter"/>
</dbReference>
<dbReference type="Proteomes" id="UP000472260">
    <property type="component" value="Unassembled WGS sequence"/>
</dbReference>
<dbReference type="GO" id="GO:0051015">
    <property type="term" value="F:actin filament binding"/>
    <property type="evidence" value="ECO:0007669"/>
    <property type="project" value="TreeGrafter"/>
</dbReference>
<dbReference type="GO" id="GO:0030027">
    <property type="term" value="C:lamellipodium"/>
    <property type="evidence" value="ECO:0007669"/>
    <property type="project" value="TreeGrafter"/>
</dbReference>
<dbReference type="GO" id="GO:1904262">
    <property type="term" value="P:negative regulation of TORC1 signaling"/>
    <property type="evidence" value="ECO:0007669"/>
    <property type="project" value="TreeGrafter"/>
</dbReference>
<name>A0A671R7K6_9TELE</name>
<dbReference type="GO" id="GO:0015629">
    <property type="term" value="C:actin cytoskeleton"/>
    <property type="evidence" value="ECO:0007669"/>
    <property type="project" value="InterPro"/>
</dbReference>
<dbReference type="GO" id="GO:0140007">
    <property type="term" value="C:KICSTOR complex"/>
    <property type="evidence" value="ECO:0007669"/>
    <property type="project" value="TreeGrafter"/>
</dbReference>
<reference evidence="2" key="1">
    <citation type="submission" date="2025-08" db="UniProtKB">
        <authorList>
            <consortium name="Ensembl"/>
        </authorList>
    </citation>
    <scope>IDENTIFICATION</scope>
</reference>
<dbReference type="GO" id="GO:0007015">
    <property type="term" value="P:actin filament organization"/>
    <property type="evidence" value="ECO:0007669"/>
    <property type="project" value="InterPro"/>
</dbReference>
<proteinExistence type="predicted"/>
<dbReference type="InterPro" id="IPR029982">
    <property type="entry name" value="Kptn"/>
</dbReference>
<dbReference type="AlphaFoldDB" id="A0A671R7K6"/>
<keyword evidence="3" id="KW-1185">Reference proteome</keyword>
<feature type="region of interest" description="Disordered" evidence="1">
    <location>
        <begin position="411"/>
        <end position="432"/>
    </location>
</feature>
<dbReference type="PANTHER" id="PTHR15435:SF2">
    <property type="entry name" value="KICSTOR COMPLEX PROTEIN KAPTIN"/>
    <property type="match status" value="1"/>
</dbReference>
<sequence>MFPSQSNIYGLCKADEQELLPATLKGKVVCFRYQDLQKKIRPVAREIQFTYIPVDAEIVSIDAKKKKTSSSKKYVRVHAFFCCLYLSVSFSSRDSGDKATPFLNIYCDYEPGSEFNLESICTCLNLELQFTPFQLYHIEYVIGALWRSSETVFLLSGHDQRIQLYKENASLHQFEEQPVERLFPELQELPSNVLWLNVLSIEQNRRLTAFGCQNGSVGLSLVNQKGPEILQNWRVKHESPICTVLLFPSKQQHQSTDTNSSQRESFHLLVTSAIEMAVVYRDVERYGLSRQLCLAESDQCDAVLCALVVDLDFDGQHELFLPVCTIMCLICDLQDLLCYKFHQPMGAFEDKLQLLWRWSFKSPLLSLIYLDLDGDGLRELAILTLKGLLRTTADLVIHILSTLVSRLPISPKDPHTHTHTHTLKNQDSEEESISIINEPRTAATQH</sequence>
<evidence type="ECO:0000256" key="1">
    <source>
        <dbReference type="SAM" id="MobiDB-lite"/>
    </source>
</evidence>
<evidence type="ECO:0000313" key="2">
    <source>
        <dbReference type="Ensembl" id="ENSSANP00000079330.1"/>
    </source>
</evidence>
<protein>
    <submittedName>
        <fullName evidence="2">Kaptin (actin binding protein)</fullName>
    </submittedName>
</protein>
<dbReference type="PANTHER" id="PTHR15435">
    <property type="entry name" value="KICSTOR COMPLEX PROTEIN KAPTIN"/>
    <property type="match status" value="1"/>
</dbReference>
<organism evidence="2 3">
    <name type="scientific">Sinocyclocheilus anshuiensis</name>
    <dbReference type="NCBI Taxonomy" id="1608454"/>
    <lineage>
        <taxon>Eukaryota</taxon>
        <taxon>Metazoa</taxon>
        <taxon>Chordata</taxon>
        <taxon>Craniata</taxon>
        <taxon>Vertebrata</taxon>
        <taxon>Euteleostomi</taxon>
        <taxon>Actinopterygii</taxon>
        <taxon>Neopterygii</taxon>
        <taxon>Teleostei</taxon>
        <taxon>Ostariophysi</taxon>
        <taxon>Cypriniformes</taxon>
        <taxon>Cyprinidae</taxon>
        <taxon>Cyprininae</taxon>
        <taxon>Sinocyclocheilus</taxon>
    </lineage>
</organism>
<reference evidence="2" key="2">
    <citation type="submission" date="2025-09" db="UniProtKB">
        <authorList>
            <consortium name="Ensembl"/>
        </authorList>
    </citation>
    <scope>IDENTIFICATION</scope>
</reference>
<evidence type="ECO:0000313" key="3">
    <source>
        <dbReference type="Proteomes" id="UP000472260"/>
    </source>
</evidence>
<accession>A0A671R7K6</accession>